<dbReference type="Gene3D" id="1.20.120.1880">
    <property type="entry name" value="Nucleoporin, helical C-terminal domain"/>
    <property type="match status" value="1"/>
</dbReference>
<dbReference type="PANTHER" id="PTHR10350">
    <property type="entry name" value="NUCLEAR PORE COMPLEX PROTEIN NUP155"/>
    <property type="match status" value="1"/>
</dbReference>
<dbReference type="GO" id="GO:0006606">
    <property type="term" value="P:protein import into nucleus"/>
    <property type="evidence" value="ECO:0007669"/>
    <property type="project" value="TreeGrafter"/>
</dbReference>
<evidence type="ECO:0000259" key="6">
    <source>
        <dbReference type="Pfam" id="PF03177"/>
    </source>
</evidence>
<dbReference type="GO" id="GO:0000972">
    <property type="term" value="P:transcription-dependent tethering of RNA polymerase II gene DNA at nuclear periphery"/>
    <property type="evidence" value="ECO:0007669"/>
    <property type="project" value="TreeGrafter"/>
</dbReference>
<dbReference type="Proteomes" id="UP000027265">
    <property type="component" value="Unassembled WGS sequence"/>
</dbReference>
<dbReference type="InterPro" id="IPR042533">
    <property type="entry name" value="Nucleoporin_Nup155_C_1"/>
</dbReference>
<keyword evidence="4" id="KW-0539">Nucleus</keyword>
<protein>
    <recommendedName>
        <fullName evidence="10">Nucleoporin Nup133/Nup155-like N-terminal domain-containing protein</fullName>
    </recommendedName>
</protein>
<gene>
    <name evidence="8" type="ORF">JAAARDRAFT_695291</name>
</gene>
<evidence type="ECO:0000256" key="3">
    <source>
        <dbReference type="ARBA" id="ARBA00022448"/>
    </source>
</evidence>
<evidence type="ECO:0000256" key="4">
    <source>
        <dbReference type="ARBA" id="ARBA00023242"/>
    </source>
</evidence>
<evidence type="ECO:0000313" key="9">
    <source>
        <dbReference type="Proteomes" id="UP000027265"/>
    </source>
</evidence>
<dbReference type="PANTHER" id="PTHR10350:SF6">
    <property type="entry name" value="NUCLEAR PORE COMPLEX PROTEIN NUP155"/>
    <property type="match status" value="1"/>
</dbReference>
<evidence type="ECO:0000256" key="5">
    <source>
        <dbReference type="SAM" id="MobiDB-lite"/>
    </source>
</evidence>
<dbReference type="SUPFAM" id="SSF50978">
    <property type="entry name" value="WD40 repeat-like"/>
    <property type="match status" value="1"/>
</dbReference>
<evidence type="ECO:0000256" key="2">
    <source>
        <dbReference type="ARBA" id="ARBA00007373"/>
    </source>
</evidence>
<dbReference type="GO" id="GO:0044611">
    <property type="term" value="C:nuclear pore inner ring"/>
    <property type="evidence" value="ECO:0007669"/>
    <property type="project" value="TreeGrafter"/>
</dbReference>
<dbReference type="InterPro" id="IPR004870">
    <property type="entry name" value="Nucleoporin_Nup155"/>
</dbReference>
<evidence type="ECO:0008006" key="10">
    <source>
        <dbReference type="Google" id="ProtNLM"/>
    </source>
</evidence>
<sequence length="1367" mass="151386">MAASQGFLASSTFGGALATRQPQSGPPPPIVDLPALQSASRVLQDQLAKDAQLVPDLGEMLTIPGAQSSASYSVFPDDYRVPFQKRRLIGIPDSLFQYYDSTQLTSHMGLMPEVERVWISIDHKLFLWNYLEGEELASFVDQPDVITHVALVKPKPNVFIDEISFLLVICTPVSVLLLGLSAAPIPSSQGRSQNEIKLYATDMSVSSEIEMTSVIGTPEGRIFMCGNQDGNLYELHYQEKEGWFGKRVQLINHSVGGVQSLFPRLAGPKHEDRITSLVSDSSRNCFYTLTANNSISVYKTNGEKAVQLLQTLSGIYKSAQEKAPGSPALTPKAFQIISIHVIEQNESPRSGVQLLAVTSNGIRLYFAPGYGYSYSVGTSSSAGHRPLQLIHVRLPPSNLMHPDEQSSPFRPPVAGYGVGTPQAAPQPTARPYVVSGLENASYVAGLTIVAQPGDTDGRDFLLCMTPDLTRIGNLGQLNMPQQQQQQYPATQQQSGYGGPYGSGGGGQRPPLTEYATLLAVPGRTWALASVPRSTSYVSTPSSAPVPMVTNELATQLTEPPRQFMVLTNVGLTYMVKRRALDYLKAVIEDFHAEGNVQPIIEFRDSFGRDQTCAMLLALASGNTFLELAAEFSASIAAGKISTVSNDVVNVAKQAFYDFGERPMWAERMTYGTSESAGTAIFSGRREGFAFYFARLVRPIWKCKLTKPGKAGLQASNISEDVLVVAQKNLYALKEFLDKNPHLFHSSPGDQPGVRGAAANEQEAWKAEQSSVSQLQSLLARTIEAISFFLLLIDYRIGELIAQSDVDTQKLVTSLTFEDLVTTQNGVTVSRALVNIVIDQQIGQQIGVDTISEVLQQRCGSFCSTDDVMLYKARENIRKAAESRNPLERQNWLGESLRLFVKGARILEFEKLREICGDYQQLNFAKGAIELPLQCAALADADRQGQEYWNSGCPPNDPRVEFWDRRKRCYDLVLDSLTVFEEKSTKAKAPAGQPSAPDDPETVQGHAYELAFSSDDEMFHSTMYDWLINKGLADELLEMRPVYLEAHLKREPVTVQKYQLLWQFYVKDGQPLRAAEVLAALADSTQFDLPLEGRLEYLTLAVGNAKSHPVSMGGRHETAIAFLTDLEEKLEVAQVQLELYNTLVPHLNDPDEIGEGVRLLSKNLFTMTELYQLYAEPLDLPVMKLLILHVSEYRDENIVRPIWNKIFEDAMDGVDPKTAADRIMSKVVPLGQRFHPSESAFPLRHISSLLVRFGLANKGTVAHGWAPRVLVQCGVAYSEIWDIFHEMYESQIPPFNDQINVQAVSSDIAILLTDWLRDANRPQAPAAREFPVDRIDLAVDQYLSELEPSSSETRATYEAIKRQLRRNW</sequence>
<keyword evidence="3" id="KW-0813">Transport</keyword>
<dbReference type="Pfam" id="PF08801">
    <property type="entry name" value="Nucleoporin_N"/>
    <property type="match status" value="1"/>
</dbReference>
<evidence type="ECO:0000259" key="7">
    <source>
        <dbReference type="Pfam" id="PF08801"/>
    </source>
</evidence>
<dbReference type="HOGENOM" id="CLU_000429_0_1_1"/>
<dbReference type="InParanoid" id="A0A067QLJ2"/>
<dbReference type="InterPro" id="IPR007187">
    <property type="entry name" value="Nucleoporin_Nup133/Nup155_C"/>
</dbReference>
<dbReference type="InterPro" id="IPR036322">
    <property type="entry name" value="WD40_repeat_dom_sf"/>
</dbReference>
<dbReference type="OrthoDB" id="338970at2759"/>
<feature type="domain" description="Nucleoporin Nup133/Nup155-like C-terminal" evidence="6">
    <location>
        <begin position="682"/>
        <end position="1346"/>
    </location>
</feature>
<dbReference type="STRING" id="933084.A0A067QLJ2"/>
<feature type="region of interest" description="Disordered" evidence="5">
    <location>
        <begin position="479"/>
        <end position="508"/>
    </location>
</feature>
<proteinExistence type="inferred from homology"/>
<organism evidence="8 9">
    <name type="scientific">Jaapia argillacea MUCL 33604</name>
    <dbReference type="NCBI Taxonomy" id="933084"/>
    <lineage>
        <taxon>Eukaryota</taxon>
        <taxon>Fungi</taxon>
        <taxon>Dikarya</taxon>
        <taxon>Basidiomycota</taxon>
        <taxon>Agaricomycotina</taxon>
        <taxon>Agaricomycetes</taxon>
        <taxon>Agaricomycetidae</taxon>
        <taxon>Jaapiales</taxon>
        <taxon>Jaapiaceae</taxon>
        <taxon>Jaapia</taxon>
    </lineage>
</organism>
<comment type="similarity">
    <text evidence="2">Belongs to the non-repetitive/WGA-negative nucleoporin family.</text>
</comment>
<feature type="compositionally biased region" description="Gly residues" evidence="5">
    <location>
        <begin position="495"/>
        <end position="507"/>
    </location>
</feature>
<dbReference type="Gene3D" id="1.20.58.1780">
    <property type="match status" value="1"/>
</dbReference>
<evidence type="ECO:0000313" key="8">
    <source>
        <dbReference type="EMBL" id="KDQ63476.1"/>
    </source>
</evidence>
<dbReference type="EMBL" id="KL197710">
    <property type="protein sequence ID" value="KDQ63476.1"/>
    <property type="molecule type" value="Genomic_DNA"/>
</dbReference>
<name>A0A067QLJ2_9AGAM</name>
<accession>A0A067QLJ2</accession>
<feature type="domain" description="Nucleoporin Nup133/Nup155-like N-terminal" evidence="7">
    <location>
        <begin position="90"/>
        <end position="401"/>
    </location>
</feature>
<dbReference type="GO" id="GO:0006405">
    <property type="term" value="P:RNA export from nucleus"/>
    <property type="evidence" value="ECO:0007669"/>
    <property type="project" value="TreeGrafter"/>
</dbReference>
<dbReference type="GO" id="GO:0036228">
    <property type="term" value="P:protein localization to nuclear inner membrane"/>
    <property type="evidence" value="ECO:0007669"/>
    <property type="project" value="TreeGrafter"/>
</dbReference>
<dbReference type="InterPro" id="IPR042538">
    <property type="entry name" value="Nucleoporin_Nup155_C_3"/>
</dbReference>
<dbReference type="GO" id="GO:0017056">
    <property type="term" value="F:structural constituent of nuclear pore"/>
    <property type="evidence" value="ECO:0007669"/>
    <property type="project" value="InterPro"/>
</dbReference>
<feature type="compositionally biased region" description="Low complexity" evidence="5">
    <location>
        <begin position="481"/>
        <end position="494"/>
    </location>
</feature>
<dbReference type="Gene3D" id="1.25.40.450">
    <property type="entry name" value="Nucleoporin, helical domain, N-terminal subdomain"/>
    <property type="match status" value="1"/>
</dbReference>
<evidence type="ECO:0000256" key="1">
    <source>
        <dbReference type="ARBA" id="ARBA00004123"/>
    </source>
</evidence>
<dbReference type="InterPro" id="IPR014908">
    <property type="entry name" value="Nucleoporin_Nup133/Nup155_N"/>
</dbReference>
<dbReference type="FunFam" id="1.25.40.440:FF:000001">
    <property type="entry name" value="Nuclear pore complex subunit"/>
    <property type="match status" value="1"/>
</dbReference>
<comment type="subcellular location">
    <subcellularLocation>
        <location evidence="1">Nucleus</location>
    </subcellularLocation>
</comment>
<keyword evidence="9" id="KW-1185">Reference proteome</keyword>
<dbReference type="InterPro" id="IPR042537">
    <property type="entry name" value="Nucleoporin_Nup155_C_2"/>
</dbReference>
<dbReference type="Gene3D" id="1.25.40.440">
    <property type="entry name" value="Nucleoporin, helical domain, central subdomain"/>
    <property type="match status" value="1"/>
</dbReference>
<dbReference type="FunCoup" id="A0A067QLJ2">
    <property type="interactions" value="867"/>
</dbReference>
<reference evidence="9" key="1">
    <citation type="journal article" date="2014" name="Proc. Natl. Acad. Sci. U.S.A.">
        <title>Extensive sampling of basidiomycete genomes demonstrates inadequacy of the white-rot/brown-rot paradigm for wood decay fungi.</title>
        <authorList>
            <person name="Riley R."/>
            <person name="Salamov A.A."/>
            <person name="Brown D.W."/>
            <person name="Nagy L.G."/>
            <person name="Floudas D."/>
            <person name="Held B.W."/>
            <person name="Levasseur A."/>
            <person name="Lombard V."/>
            <person name="Morin E."/>
            <person name="Otillar R."/>
            <person name="Lindquist E.A."/>
            <person name="Sun H."/>
            <person name="LaButti K.M."/>
            <person name="Schmutz J."/>
            <person name="Jabbour D."/>
            <person name="Luo H."/>
            <person name="Baker S.E."/>
            <person name="Pisabarro A.G."/>
            <person name="Walton J.D."/>
            <person name="Blanchette R.A."/>
            <person name="Henrissat B."/>
            <person name="Martin F."/>
            <person name="Cullen D."/>
            <person name="Hibbett D.S."/>
            <person name="Grigoriev I.V."/>
        </authorList>
    </citation>
    <scope>NUCLEOTIDE SEQUENCE [LARGE SCALE GENOMIC DNA]</scope>
    <source>
        <strain evidence="9">MUCL 33604</strain>
    </source>
</reference>
<dbReference type="Pfam" id="PF03177">
    <property type="entry name" value="Nucleoporin_C"/>
    <property type="match status" value="1"/>
</dbReference>